<dbReference type="InterPro" id="IPR032710">
    <property type="entry name" value="NTF2-like_dom_sf"/>
</dbReference>
<dbReference type="Proteomes" id="UP001144323">
    <property type="component" value="Unassembled WGS sequence"/>
</dbReference>
<gene>
    <name evidence="2" type="ORF">LMG27198_03930</name>
</gene>
<feature type="domain" description="SnoaL-like" evidence="1">
    <location>
        <begin position="180"/>
        <end position="277"/>
    </location>
</feature>
<dbReference type="Pfam" id="PF12680">
    <property type="entry name" value="SnoaL_2"/>
    <property type="match status" value="2"/>
</dbReference>
<comment type="caution">
    <text evidence="2">The sequence shown here is derived from an EMBL/GenBank/DDBJ whole genome shotgun (WGS) entry which is preliminary data.</text>
</comment>
<evidence type="ECO:0000259" key="1">
    <source>
        <dbReference type="Pfam" id="PF12680"/>
    </source>
</evidence>
<evidence type="ECO:0000313" key="3">
    <source>
        <dbReference type="Proteomes" id="UP001144323"/>
    </source>
</evidence>
<reference evidence="2" key="1">
    <citation type="journal article" date="2023" name="Int. J. Syst. Evol. Microbiol.">
        <title>Methylocystis iwaonis sp. nov., a type II methane-oxidizing bacterium from surface soil of a rice paddy field in Japan, and emended description of the genus Methylocystis (ex Whittenbury et al. 1970) Bowman et al. 1993.</title>
        <authorList>
            <person name="Kaise H."/>
            <person name="Sawadogo J.B."/>
            <person name="Alam M.S."/>
            <person name="Ueno C."/>
            <person name="Dianou D."/>
            <person name="Shinjo R."/>
            <person name="Asakawa S."/>
        </authorList>
    </citation>
    <scope>NUCLEOTIDE SEQUENCE</scope>
    <source>
        <strain evidence="2">LMG27198</strain>
    </source>
</reference>
<accession>A0A9W6LQI5</accession>
<feature type="domain" description="SnoaL-like" evidence="1">
    <location>
        <begin position="22"/>
        <end position="128"/>
    </location>
</feature>
<proteinExistence type="predicted"/>
<dbReference type="Gene3D" id="3.10.450.50">
    <property type="match status" value="2"/>
</dbReference>
<dbReference type="PANTHER" id="PTHR41252">
    <property type="entry name" value="BLR2505 PROTEIN"/>
    <property type="match status" value="1"/>
</dbReference>
<keyword evidence="3" id="KW-1185">Reference proteome</keyword>
<organism evidence="2 3">
    <name type="scientific">Methylocystis echinoides</name>
    <dbReference type="NCBI Taxonomy" id="29468"/>
    <lineage>
        <taxon>Bacteria</taxon>
        <taxon>Pseudomonadati</taxon>
        <taxon>Pseudomonadota</taxon>
        <taxon>Alphaproteobacteria</taxon>
        <taxon>Hyphomicrobiales</taxon>
        <taxon>Methylocystaceae</taxon>
        <taxon>Methylocystis</taxon>
    </lineage>
</organism>
<evidence type="ECO:0000313" key="2">
    <source>
        <dbReference type="EMBL" id="GLI91401.1"/>
    </source>
</evidence>
<sequence length="292" mass="33170">MHGAGGQAPRAAEREARRRVHELVQLRMAGQIDLLMDYVVEDVELRYNCSKVGIFPVGFWQGQSALREYLRRTDIDYEPLSAEVQDIFVEGDRTAVRWTGRFRRRANGRVYEIDLAHFIRWRKDRVARLDEFIDDHAVSRAAGPLQSFEDMIDPPGPGLSRDEMARRLMALGNFSRSGPDIDLFRRYCAPDVVSEFVGDRNAIFYAGRHRGIEALTNIIGAINIDFEQVGCTTPEMVVDGSGAAARRTVEWRHRGTGLRGLVELADFVRFRNGLIVELVEFRDSVALLQMQG</sequence>
<protein>
    <recommendedName>
        <fullName evidence="1">SnoaL-like domain-containing protein</fullName>
    </recommendedName>
</protein>
<dbReference type="AlphaFoldDB" id="A0A9W6LQI5"/>
<dbReference type="SUPFAM" id="SSF54427">
    <property type="entry name" value="NTF2-like"/>
    <property type="match status" value="2"/>
</dbReference>
<name>A0A9W6LQI5_9HYPH</name>
<dbReference type="PANTHER" id="PTHR41252:SF1">
    <property type="entry name" value="BLR2505 PROTEIN"/>
    <property type="match status" value="1"/>
</dbReference>
<dbReference type="EMBL" id="BSEC01000001">
    <property type="protein sequence ID" value="GLI91401.1"/>
    <property type="molecule type" value="Genomic_DNA"/>
</dbReference>
<dbReference type="InterPro" id="IPR037401">
    <property type="entry name" value="SnoaL-like"/>
</dbReference>